<dbReference type="Pfam" id="PF19127">
    <property type="entry name" value="Choline_bind_3"/>
    <property type="match status" value="1"/>
</dbReference>
<evidence type="ECO:0000313" key="3">
    <source>
        <dbReference type="EMBL" id="MDW2798607.1"/>
    </source>
</evidence>
<dbReference type="RefSeq" id="WP_318064823.1">
    <property type="nucleotide sequence ID" value="NZ_JAWONS010000216.1"/>
</dbReference>
<evidence type="ECO:0000256" key="1">
    <source>
        <dbReference type="ARBA" id="ARBA00022737"/>
    </source>
</evidence>
<dbReference type="EMBL" id="JAWONS010000216">
    <property type="protein sequence ID" value="MDW2798607.1"/>
    <property type="molecule type" value="Genomic_DNA"/>
</dbReference>
<protein>
    <submittedName>
        <fullName evidence="3">Glucan-binding protein</fullName>
    </submittedName>
</protein>
<accession>A0ABU4GNM3</accession>
<dbReference type="Gene3D" id="2.10.270.10">
    <property type="entry name" value="Cholin Binding"/>
    <property type="match status" value="2"/>
</dbReference>
<evidence type="ECO:0000256" key="2">
    <source>
        <dbReference type="SAM" id="Phobius"/>
    </source>
</evidence>
<comment type="caution">
    <text evidence="3">The sequence shown here is derived from an EMBL/GenBank/DDBJ whole genome shotgun (WGS) entry which is preliminary data.</text>
</comment>
<name>A0ABU4GNM3_9CLOT</name>
<dbReference type="Proteomes" id="UP001276854">
    <property type="component" value="Unassembled WGS sequence"/>
</dbReference>
<keyword evidence="4" id="KW-1185">Reference proteome</keyword>
<proteinExistence type="predicted"/>
<dbReference type="SUPFAM" id="SSF69360">
    <property type="entry name" value="Cell wall binding repeat"/>
    <property type="match status" value="1"/>
</dbReference>
<reference evidence="3 4" key="1">
    <citation type="submission" date="2023-10" db="EMBL/GenBank/DDBJ databases">
        <title>A novel Glycoside Hydrolase 43-Like Enzyme from Clostrdium boliviensis is an Endo-xylanase, and a Candidate for Xylooligosaccharides Production from Different Xylan Substrates.</title>
        <authorList>
            <person name="Alvarez M.T."/>
            <person name="Rocabado-Villegas L.R."/>
            <person name="Salas-Veizaga D.M."/>
            <person name="Linares-Pasten J.A."/>
            <person name="Gudmundsdottir E.E."/>
            <person name="Hreggvidsson G.O."/>
            <person name="Adlercreutz P."/>
            <person name="Nordberg Karlsson E."/>
        </authorList>
    </citation>
    <scope>NUCLEOTIDE SEQUENCE [LARGE SCALE GENOMIC DNA]</scope>
    <source>
        <strain evidence="3 4">E-1</strain>
    </source>
</reference>
<gene>
    <name evidence="3" type="ORF">RZO55_13570</name>
</gene>
<keyword evidence="1" id="KW-0677">Repeat</keyword>
<evidence type="ECO:0000313" key="4">
    <source>
        <dbReference type="Proteomes" id="UP001276854"/>
    </source>
</evidence>
<dbReference type="Pfam" id="PF01473">
    <property type="entry name" value="Choline_bind_1"/>
    <property type="match status" value="1"/>
</dbReference>
<keyword evidence="2" id="KW-0472">Membrane</keyword>
<keyword evidence="2" id="KW-0812">Transmembrane</keyword>
<sequence>MSDRPRFYRANAIHLAAAMLLSVWFAAFGTHILVSYAHTKDESIYISGNWVKDEAGWRYFNQWNSKYPAGQWIEYQGNSYYFKDNGYMATGWHYLNNHWYYFNPEEGSTQGAMVTGWIHDSHYNSTFYTNQIGIMVTGWHKIDANWYYFNPGPDGIAGQMAVSRVIEGSYVNADGKMNEEIE</sequence>
<feature type="transmembrane region" description="Helical" evidence="2">
    <location>
        <begin position="12"/>
        <end position="34"/>
    </location>
</feature>
<keyword evidence="2" id="KW-1133">Transmembrane helix</keyword>
<dbReference type="InterPro" id="IPR018337">
    <property type="entry name" value="Cell_wall/Cho-bd_repeat"/>
</dbReference>
<organism evidence="3 4">
    <name type="scientific">Clostridium boliviensis</name>
    <dbReference type="NCBI Taxonomy" id="318465"/>
    <lineage>
        <taxon>Bacteria</taxon>
        <taxon>Bacillati</taxon>
        <taxon>Bacillota</taxon>
        <taxon>Clostridia</taxon>
        <taxon>Eubacteriales</taxon>
        <taxon>Clostridiaceae</taxon>
        <taxon>Clostridium</taxon>
    </lineage>
</organism>